<evidence type="ECO:0000313" key="2">
    <source>
        <dbReference type="Proteomes" id="UP000694864"/>
    </source>
</evidence>
<reference evidence="3" key="2">
    <citation type="submission" date="2025-08" db="UniProtKB">
        <authorList>
            <consortium name="RefSeq"/>
        </authorList>
    </citation>
    <scope>IDENTIFICATION</scope>
    <source>
        <tissue evidence="3">Leaf</tissue>
    </source>
</reference>
<organism evidence="2 3">
    <name type="scientific">Camelina sativa</name>
    <name type="common">False flax</name>
    <name type="synonym">Myagrum sativum</name>
    <dbReference type="NCBI Taxonomy" id="90675"/>
    <lineage>
        <taxon>Eukaryota</taxon>
        <taxon>Viridiplantae</taxon>
        <taxon>Streptophyta</taxon>
        <taxon>Embryophyta</taxon>
        <taxon>Tracheophyta</taxon>
        <taxon>Spermatophyta</taxon>
        <taxon>Magnoliopsida</taxon>
        <taxon>eudicotyledons</taxon>
        <taxon>Gunneridae</taxon>
        <taxon>Pentapetalae</taxon>
        <taxon>rosids</taxon>
        <taxon>malvids</taxon>
        <taxon>Brassicales</taxon>
        <taxon>Brassicaceae</taxon>
        <taxon>Camelineae</taxon>
        <taxon>Camelina</taxon>
    </lineage>
</organism>
<dbReference type="RefSeq" id="XP_010425005.1">
    <property type="nucleotide sequence ID" value="XM_010426703.1"/>
</dbReference>
<keyword evidence="2" id="KW-1185">Reference proteome</keyword>
<dbReference type="GeneID" id="104710149"/>
<evidence type="ECO:0000256" key="1">
    <source>
        <dbReference type="SAM" id="MobiDB-lite"/>
    </source>
</evidence>
<feature type="compositionally biased region" description="Acidic residues" evidence="1">
    <location>
        <begin position="83"/>
        <end position="94"/>
    </location>
</feature>
<proteinExistence type="predicted"/>
<evidence type="ECO:0000313" key="3">
    <source>
        <dbReference type="RefSeq" id="XP_010425005.1"/>
    </source>
</evidence>
<gene>
    <name evidence="3" type="primary">LOC104710149</name>
</gene>
<name>A0ABM0TE35_CAMSA</name>
<sequence length="94" mass="10350">MFLFILCSVLVLFCCRFGLMLALAPFVRWLSQGMHRAAVPPPRPHRPAATADNDPAAAMPINEDAVPEGQENQADNGKRANENEDEDEDVDAEN</sequence>
<dbReference type="PANTHER" id="PTHR36787">
    <property type="entry name" value="TRANSMEMBRANE PROTEIN"/>
    <property type="match status" value="1"/>
</dbReference>
<accession>A0ABM0TE35</accession>
<protein>
    <submittedName>
        <fullName evidence="3">Uncharacterized protein LOC104710149 isoform X2</fullName>
    </submittedName>
</protein>
<feature type="compositionally biased region" description="Low complexity" evidence="1">
    <location>
        <begin position="47"/>
        <end position="58"/>
    </location>
</feature>
<reference evidence="2" key="1">
    <citation type="journal article" date="2014" name="Nat. Commun.">
        <title>The emerging biofuel crop Camelina sativa retains a highly undifferentiated hexaploid genome structure.</title>
        <authorList>
            <person name="Kagale S."/>
            <person name="Koh C."/>
            <person name="Nixon J."/>
            <person name="Bollina V."/>
            <person name="Clarke W.E."/>
            <person name="Tuteja R."/>
            <person name="Spillane C."/>
            <person name="Robinson S.J."/>
            <person name="Links M.G."/>
            <person name="Clarke C."/>
            <person name="Higgins E.E."/>
            <person name="Huebert T."/>
            <person name="Sharpe A.G."/>
            <person name="Parkin I.A."/>
        </authorList>
    </citation>
    <scope>NUCLEOTIDE SEQUENCE [LARGE SCALE GENOMIC DNA]</scope>
    <source>
        <strain evidence="2">cv. DH55</strain>
    </source>
</reference>
<feature type="region of interest" description="Disordered" evidence="1">
    <location>
        <begin position="36"/>
        <end position="94"/>
    </location>
</feature>
<dbReference type="Proteomes" id="UP000694864">
    <property type="component" value="Chromosome 9"/>
</dbReference>